<sequence length="533" mass="61794">MSALAKQNTPPPIYLINFENYLKPKQKIQCQPLQRFEKPVGSTSYLIKNIKRLKLLRWYGSVSKRIGQVPLPRFLRFLRARNDDGLCKRKTGFEIYCEMASIHGFHIFVGAKTWQRILWWLLICTAVLLSLIIVIMSLSMSEETPTIRFIDTMMKPTAEVPFPAVTICSFKTISRQRLQTKAKELGVSTERLQTFPALNSSVIEQLGNTSWLELLEDLAPPICPQIKFCQWENGVDNCLEKLLPIWTLDQRLCCSFNYRQQLFSSHLGVGIVLRSKEEDLSALEILIHESHEIPTEATPRLMVPSGSEAHIMLQPFVNRFSKNLESIPLQKRGCYFPRECQLISSDVYYQSICQAECRTKKMLKLCGCVPPNYPRQESWSICDLKQMQCVINFDHDEIIKGEQKNCECLPPCEFNRYEFQGDIRLLKRIYNNMSNKSNPKRTNKVRLRVYYDSPIAEEQVLDEYENWLTFMGTFGGITGLFMGCSFVSVFELIFFSCVRPTCNWLTRQQILWRRRRIQRVGDPTPARSLGLAN</sequence>
<evidence type="ECO:0000256" key="12">
    <source>
        <dbReference type="RuleBase" id="RU000679"/>
    </source>
</evidence>
<keyword evidence="4 12" id="KW-0894">Sodium channel</keyword>
<evidence type="ECO:0000256" key="4">
    <source>
        <dbReference type="ARBA" id="ARBA00022461"/>
    </source>
</evidence>
<dbReference type="GeneID" id="108042880"/>
<dbReference type="PROSITE" id="PS01206">
    <property type="entry name" value="ASC"/>
    <property type="match status" value="1"/>
</dbReference>
<reference evidence="15" key="1">
    <citation type="journal article" date="2021" name="Elife">
        <title>Highly contiguous assemblies of 101 drosophilid genomes.</title>
        <authorList>
            <person name="Kim B.Y."/>
            <person name="Wang J.R."/>
            <person name="Miller D.E."/>
            <person name="Barmina O."/>
            <person name="Delaney E."/>
            <person name="Thompson A."/>
            <person name="Comeault A.A."/>
            <person name="Peede D."/>
            <person name="D'Agostino E.R."/>
            <person name="Pelaez J."/>
            <person name="Aguilar J.M."/>
            <person name="Haji D."/>
            <person name="Matsunaga T."/>
            <person name="Armstrong E.E."/>
            <person name="Zych M."/>
            <person name="Ogawa Y."/>
            <person name="Stamenkovic-Radak M."/>
            <person name="Jelic M."/>
            <person name="Veselinovic M.S."/>
            <person name="Tanaskovic M."/>
            <person name="Eric P."/>
            <person name="Gao J.J."/>
            <person name="Katoh T.K."/>
            <person name="Toda M.J."/>
            <person name="Watabe H."/>
            <person name="Watada M."/>
            <person name="Davis J.S."/>
            <person name="Moyle L.C."/>
            <person name="Manoli G."/>
            <person name="Bertolini E."/>
            <person name="Kostal V."/>
            <person name="Hawley R.S."/>
            <person name="Takahashi A."/>
            <person name="Jones C.D."/>
            <person name="Price D.K."/>
            <person name="Whiteman N."/>
            <person name="Kopp A."/>
            <person name="Matute D.R."/>
            <person name="Petrov D.A."/>
        </authorList>
    </citation>
    <scope>NUCLEOTIDE SEQUENCE [LARGE SCALE GENOMIC DNA]</scope>
</reference>
<keyword evidence="9 13" id="KW-0472">Membrane</keyword>
<dbReference type="Gene3D" id="1.10.287.820">
    <property type="entry name" value="Acid-sensing ion channel domain"/>
    <property type="match status" value="1"/>
</dbReference>
<evidence type="ECO:0000256" key="3">
    <source>
        <dbReference type="ARBA" id="ARBA00022448"/>
    </source>
</evidence>
<dbReference type="InterPro" id="IPR001873">
    <property type="entry name" value="ENaC"/>
</dbReference>
<dbReference type="InterPro" id="IPR020903">
    <property type="entry name" value="ENaC_CS"/>
</dbReference>
<reference evidence="16" key="2">
    <citation type="submission" date="2025-04" db="UniProtKB">
        <authorList>
            <consortium name="RefSeq"/>
        </authorList>
    </citation>
    <scope>IDENTIFICATION</scope>
</reference>
<comment type="subcellular location">
    <subcellularLocation>
        <location evidence="1">Membrane</location>
        <topology evidence="1">Multi-pass membrane protein</topology>
    </subcellularLocation>
</comment>
<dbReference type="EnsemblMetazoa" id="XM_017121358.1">
    <property type="protein sequence ID" value="XP_016976847.1"/>
    <property type="gene ID" value="LOC108042880"/>
</dbReference>
<keyword evidence="3 12" id="KW-0813">Transport</keyword>
<evidence type="ECO:0000256" key="6">
    <source>
        <dbReference type="ARBA" id="ARBA00022989"/>
    </source>
</evidence>
<reference evidence="14" key="3">
    <citation type="submission" date="2025-05" db="UniProtKB">
        <authorList>
            <consortium name="EnsemblMetazoa"/>
        </authorList>
    </citation>
    <scope>IDENTIFICATION</scope>
</reference>
<evidence type="ECO:0000256" key="5">
    <source>
        <dbReference type="ARBA" id="ARBA00022692"/>
    </source>
</evidence>
<dbReference type="PRINTS" id="PR01078">
    <property type="entry name" value="AMINACHANNEL"/>
</dbReference>
<gene>
    <name evidence="16" type="primary">LOC108042880</name>
    <name evidence="14" type="synonym">108042880</name>
</gene>
<dbReference type="Proteomes" id="UP001652680">
    <property type="component" value="Unassembled WGS sequence"/>
</dbReference>
<dbReference type="RefSeq" id="XP_016976847.1">
    <property type="nucleotide sequence ID" value="XM_017121358.1"/>
</dbReference>
<name>A0A6P4EF74_DRORH</name>
<feature type="transmembrane region" description="Helical" evidence="13">
    <location>
        <begin position="467"/>
        <end position="498"/>
    </location>
</feature>
<evidence type="ECO:0000256" key="1">
    <source>
        <dbReference type="ARBA" id="ARBA00004141"/>
    </source>
</evidence>
<evidence type="ECO:0000256" key="10">
    <source>
        <dbReference type="ARBA" id="ARBA00023201"/>
    </source>
</evidence>
<evidence type="ECO:0000256" key="13">
    <source>
        <dbReference type="SAM" id="Phobius"/>
    </source>
</evidence>
<evidence type="ECO:0000256" key="2">
    <source>
        <dbReference type="ARBA" id="ARBA00007193"/>
    </source>
</evidence>
<evidence type="ECO:0000256" key="9">
    <source>
        <dbReference type="ARBA" id="ARBA00023136"/>
    </source>
</evidence>
<dbReference type="GO" id="GO:0005886">
    <property type="term" value="C:plasma membrane"/>
    <property type="evidence" value="ECO:0007669"/>
    <property type="project" value="TreeGrafter"/>
</dbReference>
<keyword evidence="11 12" id="KW-0407">Ion channel</keyword>
<feature type="transmembrane region" description="Helical" evidence="13">
    <location>
        <begin position="117"/>
        <end position="138"/>
    </location>
</feature>
<protein>
    <submittedName>
        <fullName evidence="16">Pickpocket protein 11</fullName>
    </submittedName>
</protein>
<keyword evidence="15" id="KW-1185">Reference proteome</keyword>
<dbReference type="GO" id="GO:0015280">
    <property type="term" value="F:ligand-gated sodium channel activity"/>
    <property type="evidence" value="ECO:0007669"/>
    <property type="project" value="TreeGrafter"/>
</dbReference>
<comment type="similarity">
    <text evidence="2 12">Belongs to the amiloride-sensitive sodium channel (TC 1.A.6) family.</text>
</comment>
<organism evidence="16">
    <name type="scientific">Drosophila rhopaloa</name>
    <name type="common">Fruit fly</name>
    <dbReference type="NCBI Taxonomy" id="1041015"/>
    <lineage>
        <taxon>Eukaryota</taxon>
        <taxon>Metazoa</taxon>
        <taxon>Ecdysozoa</taxon>
        <taxon>Arthropoda</taxon>
        <taxon>Hexapoda</taxon>
        <taxon>Insecta</taxon>
        <taxon>Pterygota</taxon>
        <taxon>Neoptera</taxon>
        <taxon>Endopterygota</taxon>
        <taxon>Diptera</taxon>
        <taxon>Brachycera</taxon>
        <taxon>Muscomorpha</taxon>
        <taxon>Ephydroidea</taxon>
        <taxon>Drosophilidae</taxon>
        <taxon>Drosophila</taxon>
        <taxon>Sophophora</taxon>
    </lineage>
</organism>
<accession>A0A6P4EF74</accession>
<keyword evidence="6 13" id="KW-1133">Transmembrane helix</keyword>
<dbReference type="OrthoDB" id="6502088at2759"/>
<dbReference type="PANTHER" id="PTHR11690:SF237">
    <property type="entry name" value="PICKPOCKET 16-RELATED"/>
    <property type="match status" value="1"/>
</dbReference>
<evidence type="ECO:0000313" key="16">
    <source>
        <dbReference type="RefSeq" id="XP_016976847.1"/>
    </source>
</evidence>
<evidence type="ECO:0000313" key="14">
    <source>
        <dbReference type="EnsemblMetazoa" id="XP_016976847.1"/>
    </source>
</evidence>
<keyword evidence="5 12" id="KW-0812">Transmembrane</keyword>
<evidence type="ECO:0000256" key="7">
    <source>
        <dbReference type="ARBA" id="ARBA00023053"/>
    </source>
</evidence>
<evidence type="ECO:0000256" key="11">
    <source>
        <dbReference type="ARBA" id="ARBA00023303"/>
    </source>
</evidence>
<dbReference type="PANTHER" id="PTHR11690">
    <property type="entry name" value="AMILORIDE-SENSITIVE SODIUM CHANNEL-RELATED"/>
    <property type="match status" value="1"/>
</dbReference>
<dbReference type="AlphaFoldDB" id="A0A6P4EF74"/>
<dbReference type="Gene3D" id="1.10.287.770">
    <property type="entry name" value="YojJ-like"/>
    <property type="match status" value="1"/>
</dbReference>
<keyword evidence="7" id="KW-0915">Sodium</keyword>
<evidence type="ECO:0000313" key="15">
    <source>
        <dbReference type="Proteomes" id="UP001652680"/>
    </source>
</evidence>
<keyword evidence="10 12" id="KW-0739">Sodium transport</keyword>
<dbReference type="Pfam" id="PF00858">
    <property type="entry name" value="ASC"/>
    <property type="match status" value="1"/>
</dbReference>
<keyword evidence="8 12" id="KW-0406">Ion transport</keyword>
<proteinExistence type="inferred from homology"/>
<evidence type="ECO:0000256" key="8">
    <source>
        <dbReference type="ARBA" id="ARBA00023065"/>
    </source>
</evidence>